<dbReference type="PANTHER" id="PTHR30258">
    <property type="entry name" value="TYPE II SECRETION SYSTEM PROTEIN GSPE-RELATED"/>
    <property type="match status" value="1"/>
</dbReference>
<dbReference type="InterPro" id="IPR001482">
    <property type="entry name" value="T2SS/T4SS_dom"/>
</dbReference>
<dbReference type="InterPro" id="IPR027417">
    <property type="entry name" value="P-loop_NTPase"/>
</dbReference>
<reference evidence="6" key="1">
    <citation type="journal article" date="2019" name="Int. J. Syst. Evol. Microbiol.">
        <title>The Global Catalogue of Microorganisms (GCM) 10K type strain sequencing project: providing services to taxonomists for standard genome sequencing and annotation.</title>
        <authorList>
            <consortium name="The Broad Institute Genomics Platform"/>
            <consortium name="The Broad Institute Genome Sequencing Center for Infectious Disease"/>
            <person name="Wu L."/>
            <person name="Ma J."/>
        </authorList>
    </citation>
    <scope>NUCLEOTIDE SEQUENCE [LARGE SCALE GENOMIC DNA]</scope>
    <source>
        <strain evidence="6">TISTR 1571</strain>
    </source>
</reference>
<evidence type="ECO:0000313" key="6">
    <source>
        <dbReference type="Proteomes" id="UP001597452"/>
    </source>
</evidence>
<dbReference type="SMART" id="SM00382">
    <property type="entry name" value="AAA"/>
    <property type="match status" value="1"/>
</dbReference>
<dbReference type="PANTHER" id="PTHR30258:SF2">
    <property type="entry name" value="COMG OPERON PROTEIN 1"/>
    <property type="match status" value="1"/>
</dbReference>
<name>A0ABW5Q616_9BACI</name>
<dbReference type="RefSeq" id="WP_377326859.1">
    <property type="nucleotide sequence ID" value="NZ_JBHUMZ010000007.1"/>
</dbReference>
<evidence type="ECO:0000256" key="1">
    <source>
        <dbReference type="ARBA" id="ARBA00006611"/>
    </source>
</evidence>
<dbReference type="Gene3D" id="3.30.450.90">
    <property type="match status" value="1"/>
</dbReference>
<sequence>MFLPEKYAYTMLDRAIEKTASDIHFTPKENEVEIYFRLNGYRWYFESLPLKSYHTLLGYFKFNSGMDIAEKRLPQNGTIMHQNKWHTYDLRLSTLPTKVTESLAIRLIPKDIYPTVERLFLFPTQAKALLGWIKKQSGMLLFTGPTGSGKTTTMYALLRKSIELYGYQAITLEDPVEQQVDNLLQVQVNEKSGFSYDIGLKAALRHDPDIIMIGEIRDEHTAKFAFKAALTGHLVMSTIHAKDAFGTISRLKAMGLSQVDLQETIIGVASQQLLPVVQPLSNPALRRAAIAEILTGDHLIQTINETPPSHLAGYQTFQSLRNKAYALGFTKISS</sequence>
<dbReference type="EMBL" id="JBHUMZ010000007">
    <property type="protein sequence ID" value="MFD2637429.1"/>
    <property type="molecule type" value="Genomic_DNA"/>
</dbReference>
<proteinExistence type="inferred from homology"/>
<dbReference type="NCBIfam" id="NF041000">
    <property type="entry name" value="ATPase_ComGA"/>
    <property type="match status" value="1"/>
</dbReference>
<dbReference type="InterPro" id="IPR047667">
    <property type="entry name" value="ATPase_ComGA"/>
</dbReference>
<keyword evidence="3" id="KW-0067">ATP-binding</keyword>
<feature type="domain" description="Bacterial type II secretion system protein E" evidence="4">
    <location>
        <begin position="204"/>
        <end position="218"/>
    </location>
</feature>
<evidence type="ECO:0000256" key="2">
    <source>
        <dbReference type="ARBA" id="ARBA00022741"/>
    </source>
</evidence>
<dbReference type="InterPro" id="IPR003593">
    <property type="entry name" value="AAA+_ATPase"/>
</dbReference>
<dbReference type="CDD" id="cd01129">
    <property type="entry name" value="PulE-GspE-like"/>
    <property type="match status" value="1"/>
</dbReference>
<gene>
    <name evidence="5" type="primary">comGA</name>
    <name evidence="5" type="ORF">ACFSW4_00880</name>
</gene>
<organism evidence="5 6">
    <name type="scientific">Piscibacillus salipiscarius</name>
    <dbReference type="NCBI Taxonomy" id="299480"/>
    <lineage>
        <taxon>Bacteria</taxon>
        <taxon>Bacillati</taxon>
        <taxon>Bacillota</taxon>
        <taxon>Bacilli</taxon>
        <taxon>Bacillales</taxon>
        <taxon>Bacillaceae</taxon>
        <taxon>Piscibacillus</taxon>
    </lineage>
</organism>
<dbReference type="SUPFAM" id="SSF52540">
    <property type="entry name" value="P-loop containing nucleoside triphosphate hydrolases"/>
    <property type="match status" value="1"/>
</dbReference>
<comment type="similarity">
    <text evidence="1">Belongs to the GSP E family.</text>
</comment>
<keyword evidence="6" id="KW-1185">Reference proteome</keyword>
<dbReference type="Proteomes" id="UP001597452">
    <property type="component" value="Unassembled WGS sequence"/>
</dbReference>
<keyword evidence="2" id="KW-0547">Nucleotide-binding</keyword>
<accession>A0ABW5Q616</accession>
<dbReference type="Gene3D" id="3.40.50.300">
    <property type="entry name" value="P-loop containing nucleotide triphosphate hydrolases"/>
    <property type="match status" value="1"/>
</dbReference>
<evidence type="ECO:0000313" key="5">
    <source>
        <dbReference type="EMBL" id="MFD2637429.1"/>
    </source>
</evidence>
<comment type="caution">
    <text evidence="5">The sequence shown here is derived from an EMBL/GenBank/DDBJ whole genome shotgun (WGS) entry which is preliminary data.</text>
</comment>
<dbReference type="PROSITE" id="PS00662">
    <property type="entry name" value="T2SP_E"/>
    <property type="match status" value="1"/>
</dbReference>
<evidence type="ECO:0000256" key="3">
    <source>
        <dbReference type="ARBA" id="ARBA00022840"/>
    </source>
</evidence>
<evidence type="ECO:0000259" key="4">
    <source>
        <dbReference type="PROSITE" id="PS00662"/>
    </source>
</evidence>
<dbReference type="Pfam" id="PF00437">
    <property type="entry name" value="T2SSE"/>
    <property type="match status" value="1"/>
</dbReference>
<protein>
    <submittedName>
        <fullName evidence="5">Competence type IV pilus ATPase ComGA</fullName>
    </submittedName>
</protein>